<evidence type="ECO:0000313" key="2">
    <source>
        <dbReference type="EMBL" id="MFD1629014.1"/>
    </source>
</evidence>
<evidence type="ECO:0000313" key="3">
    <source>
        <dbReference type="Proteomes" id="UP001597118"/>
    </source>
</evidence>
<dbReference type="SUPFAM" id="SSF53448">
    <property type="entry name" value="Nucleotide-diphospho-sugar transferases"/>
    <property type="match status" value="1"/>
</dbReference>
<evidence type="ECO:0000259" key="1">
    <source>
        <dbReference type="Pfam" id="PF00535"/>
    </source>
</evidence>
<protein>
    <submittedName>
        <fullName evidence="2">Glycosyltransferase family 2 protein</fullName>
        <ecNumber evidence="2">2.4.-.-</ecNumber>
    </submittedName>
</protein>
<accession>A0ABW4IAL3</accession>
<keyword evidence="2" id="KW-0808">Transferase</keyword>
<gene>
    <name evidence="2" type="ORF">ACFSAH_03950</name>
</gene>
<sequence length="245" mass="28033">MKPFFSIIIATYNSERYLESSLQSIVNQSLKDYEIIVVDGGSKDGTLAIVEQYKNKIAIVISEKDDGIYDAWNKGVKMATGDWISFLGSDDVFYPDCLINYYQYIQANHGLEYVSSKVNLLNMDGSVLRTIGKPWDWKSFRRYMCVAHVGSMHKSTLYERYGFYDSFYKTAGDYEFLLRSRESLKTGFFDKITAGMQVGGVSTNFSAYKETYRAKITTGNVSKAIALYDWLIAFGIFYGRKIFKL</sequence>
<dbReference type="InterPro" id="IPR029044">
    <property type="entry name" value="Nucleotide-diphossugar_trans"/>
</dbReference>
<dbReference type="PANTHER" id="PTHR22916:SF3">
    <property type="entry name" value="UDP-GLCNAC:BETAGAL BETA-1,3-N-ACETYLGLUCOSAMINYLTRANSFERASE-LIKE PROTEIN 1"/>
    <property type="match status" value="1"/>
</dbReference>
<dbReference type="PANTHER" id="PTHR22916">
    <property type="entry name" value="GLYCOSYLTRANSFERASE"/>
    <property type="match status" value="1"/>
</dbReference>
<dbReference type="GO" id="GO:0016757">
    <property type="term" value="F:glycosyltransferase activity"/>
    <property type="evidence" value="ECO:0007669"/>
    <property type="project" value="UniProtKB-KW"/>
</dbReference>
<keyword evidence="3" id="KW-1185">Reference proteome</keyword>
<reference evidence="3" key="1">
    <citation type="journal article" date="2019" name="Int. J. Syst. Evol. Microbiol.">
        <title>The Global Catalogue of Microorganisms (GCM) 10K type strain sequencing project: providing services to taxonomists for standard genome sequencing and annotation.</title>
        <authorList>
            <consortium name="The Broad Institute Genomics Platform"/>
            <consortium name="The Broad Institute Genome Sequencing Center for Infectious Disease"/>
            <person name="Wu L."/>
            <person name="Ma J."/>
        </authorList>
    </citation>
    <scope>NUCLEOTIDE SEQUENCE [LARGE SCALE GENOMIC DNA]</scope>
    <source>
        <strain evidence="3">CCUG 53762</strain>
    </source>
</reference>
<dbReference type="RefSeq" id="WP_379661395.1">
    <property type="nucleotide sequence ID" value="NZ_JBHUDG010000003.1"/>
</dbReference>
<proteinExistence type="predicted"/>
<dbReference type="Proteomes" id="UP001597118">
    <property type="component" value="Unassembled WGS sequence"/>
</dbReference>
<feature type="domain" description="Glycosyltransferase 2-like" evidence="1">
    <location>
        <begin position="6"/>
        <end position="111"/>
    </location>
</feature>
<dbReference type="Pfam" id="PF00535">
    <property type="entry name" value="Glycos_transf_2"/>
    <property type="match status" value="1"/>
</dbReference>
<dbReference type="Gene3D" id="3.90.550.10">
    <property type="entry name" value="Spore Coat Polysaccharide Biosynthesis Protein SpsA, Chain A"/>
    <property type="match status" value="1"/>
</dbReference>
<dbReference type="EMBL" id="JBHUDG010000003">
    <property type="protein sequence ID" value="MFD1629014.1"/>
    <property type="molecule type" value="Genomic_DNA"/>
</dbReference>
<dbReference type="CDD" id="cd06433">
    <property type="entry name" value="GT_2_WfgS_like"/>
    <property type="match status" value="1"/>
</dbReference>
<dbReference type="InterPro" id="IPR001173">
    <property type="entry name" value="Glyco_trans_2-like"/>
</dbReference>
<name>A0ABW4IAL3_9SPHI</name>
<organism evidence="2 3">
    <name type="scientific">Pseudopedobacter beijingensis</name>
    <dbReference type="NCBI Taxonomy" id="1207056"/>
    <lineage>
        <taxon>Bacteria</taxon>
        <taxon>Pseudomonadati</taxon>
        <taxon>Bacteroidota</taxon>
        <taxon>Sphingobacteriia</taxon>
        <taxon>Sphingobacteriales</taxon>
        <taxon>Sphingobacteriaceae</taxon>
        <taxon>Pseudopedobacter</taxon>
    </lineage>
</organism>
<comment type="caution">
    <text evidence="2">The sequence shown here is derived from an EMBL/GenBank/DDBJ whole genome shotgun (WGS) entry which is preliminary data.</text>
</comment>
<keyword evidence="2" id="KW-0328">Glycosyltransferase</keyword>
<dbReference type="EC" id="2.4.-.-" evidence="2"/>